<dbReference type="Pfam" id="PF07539">
    <property type="entry name" value="UTP20_N"/>
    <property type="match status" value="1"/>
</dbReference>
<name>A0A6P6YFT3_DERPT</name>
<dbReference type="PANTHER" id="PTHR17695:SF11">
    <property type="entry name" value="SMALL SUBUNIT PROCESSOME COMPONENT 20 HOMOLOG"/>
    <property type="match status" value="1"/>
</dbReference>
<dbReference type="InterPro" id="IPR052575">
    <property type="entry name" value="SSU_processome_comp_20"/>
</dbReference>
<keyword evidence="5" id="KW-1185">Reference proteome</keyword>
<proteinExistence type="predicted"/>
<dbReference type="InParanoid" id="A0A6P6YFT3"/>
<protein>
    <submittedName>
        <fullName evidence="6">Small subunit processome component 20 homolog</fullName>
    </submittedName>
</protein>
<evidence type="ECO:0000313" key="6">
    <source>
        <dbReference type="RefSeq" id="XP_027204358.1"/>
    </source>
</evidence>
<feature type="region of interest" description="Disordered" evidence="1">
    <location>
        <begin position="2753"/>
        <end position="2787"/>
    </location>
</feature>
<accession>A0A6P6YFT3</accession>
<feature type="region of interest" description="Disordered" evidence="1">
    <location>
        <begin position="2675"/>
        <end position="2694"/>
    </location>
</feature>
<feature type="domain" description="U3 small nucleolar RNA-associated protein 20 N-terminal" evidence="2">
    <location>
        <begin position="848"/>
        <end position="1480"/>
    </location>
</feature>
<feature type="region of interest" description="Disordered" evidence="1">
    <location>
        <begin position="1677"/>
        <end position="1734"/>
    </location>
</feature>
<feature type="domain" description="U3 small nucleolar RNA-associated protein 20 C-terminal" evidence="4">
    <location>
        <begin position="2395"/>
        <end position="2770"/>
    </location>
</feature>
<dbReference type="SUPFAM" id="SSF48371">
    <property type="entry name" value="ARM repeat"/>
    <property type="match status" value="2"/>
</dbReference>
<evidence type="ECO:0000259" key="2">
    <source>
        <dbReference type="Pfam" id="PF07539"/>
    </source>
</evidence>
<dbReference type="FunCoup" id="A0A6P6YFT3">
    <property type="interactions" value="1362"/>
</dbReference>
<gene>
    <name evidence="6" type="primary">LOC113798074</name>
</gene>
<dbReference type="OrthoDB" id="360653at2759"/>
<dbReference type="Proteomes" id="UP000515146">
    <property type="component" value="Unplaced"/>
</dbReference>
<dbReference type="KEGG" id="dpte:113798074"/>
<feature type="compositionally biased region" description="Basic residues" evidence="1">
    <location>
        <begin position="2753"/>
        <end position="2774"/>
    </location>
</feature>
<dbReference type="RefSeq" id="XP_027204358.1">
    <property type="nucleotide sequence ID" value="XM_027348557.1"/>
</dbReference>
<organism evidence="5 6">
    <name type="scientific">Dermatophagoides pteronyssinus</name>
    <name type="common">European house dust mite</name>
    <dbReference type="NCBI Taxonomy" id="6956"/>
    <lineage>
        <taxon>Eukaryota</taxon>
        <taxon>Metazoa</taxon>
        <taxon>Ecdysozoa</taxon>
        <taxon>Arthropoda</taxon>
        <taxon>Chelicerata</taxon>
        <taxon>Arachnida</taxon>
        <taxon>Acari</taxon>
        <taxon>Acariformes</taxon>
        <taxon>Sarcoptiformes</taxon>
        <taxon>Astigmata</taxon>
        <taxon>Psoroptidia</taxon>
        <taxon>Analgoidea</taxon>
        <taxon>Pyroglyphidae</taxon>
        <taxon>Dermatophagoidinae</taxon>
        <taxon>Dermatophagoides</taxon>
    </lineage>
</organism>
<dbReference type="InterPro" id="IPR011430">
    <property type="entry name" value="UTP20_N"/>
</dbReference>
<evidence type="ECO:0000259" key="4">
    <source>
        <dbReference type="Pfam" id="PF23099"/>
    </source>
</evidence>
<dbReference type="GO" id="GO:0030686">
    <property type="term" value="C:90S preribosome"/>
    <property type="evidence" value="ECO:0007669"/>
    <property type="project" value="TreeGrafter"/>
</dbReference>
<evidence type="ECO:0000313" key="5">
    <source>
        <dbReference type="Proteomes" id="UP000515146"/>
    </source>
</evidence>
<feature type="domain" description="U3 small nucleolar RNA-associated protein 20" evidence="3">
    <location>
        <begin position="1816"/>
        <end position="2032"/>
    </location>
</feature>
<feature type="compositionally biased region" description="Low complexity" evidence="1">
    <location>
        <begin position="2678"/>
        <end position="2689"/>
    </location>
</feature>
<dbReference type="OMA" id="EGLMAMF"/>
<dbReference type="PANTHER" id="PTHR17695">
    <property type="entry name" value="SMALL SUBUNIT PROCESSOME COMPONENT 20 HOMOLOG"/>
    <property type="match status" value="1"/>
</dbReference>
<sequence length="2787" mass="325185">MKKEFQKFKSHAHKEENTHKFETFNEKLNKINISAVNNLKRRLVENDQSDEDISFFAIALEKWTDLNCTHDFRQLRQRIGSPLDVQNLVQIVHKKKILIDTLLDAMVNPENKALNAILELLIALSRDLQSEFYEYFSPIFDRLVNLSMQNEDPEIIENIFVCQTFLFKYLWKHIIKDIEEHFQIFKKAFTCKKQYVINFTGETFAFLIRRSKDPSKLFEIIFENVEQNDNLSKAVGRIIFESIKGVQGSINHKAQSYLQICFDELNGKSPNGTLNSMKYFLTFAFDNIQQPDCFTIIWKLLMIEPNDEAHKIRIIELIHQIVLYKRCKHVNNGFDVAFKSVNYLFEIFDPETKQKLFEIIEKIFIHKYEHLSSDRMEILCEKFYAPNTCLSLIDLLNFTSKIICSPIYDIILFKYLHQLFFKVLLSNNIDDRICVIEFMSNVILKKKPRPVLGKDLDKIQKYSIDFGCDNQQVIEILCETIKCDDPRIMYSCLTILSSISNKFNSIFDDFINENIIKIIDSSLLQPSSFEDSNIYAELLYEAMIFTILNSHPNSPITKFDFKTFTTFLRANPNCTRILQSLDLFISFNKPIASQDFTQKLNAELSDLYPLLEHNLSSPLRLNRLVCLHLLTLLDLHVPITDENPKGMSVFQICLNAESIPVDLENYRERLRLIWKLDSTYISLYQPQSLNEVKFDMAPVCFLLGTLYENLNVLWKQIIEVIETYAKSNSNKPIRFIEILFNHFRQTESFIKASQSQLDSWSLRTKIAIEFINKTNIFASDHLNHRLLLLKCFEKFPNLIERRNSEFVDLFFEFLSKEFNEHHISRINSRENITSDMVSESRMENTKMTWKTFFAFLDVFGKFKNPKAVHKEPQLNQIYLDLLSSPNSQCQNHAFNCLLTYNQTHLTKYRENFSRLIDDKSFVSEINSFMIRDNDEDNVIAVEDRSKVLPLFLRITIGKMIASAGTKTHGKSKADFVRSLIMKILCNFNDEQQIMFMDFVYASIKPLLQTDYAYLLEKISNEFVNVEAFIPFKNFQSFITTLEFLMKHFGNQSTRIMQYIFKVLIICSSICSQLLSVQYRSKIKEHIVDQLKIFRTNCFKATEYFFNNFLTYPFEQIEIDILFESLIRPLVANISTESQNYPSPLLRLFNVWSENPRYFNLLIKHFDSKTDSTPLMSIIQLFKNSKLSPITFGFIVKLIENLLIADEPIAHLAINNFDFVIPSIEQYPEFNNKSINFGSLILIPHIKDIIERMKLNYQSKSNPKFSLQEINILARLSLYVTDATDSHTIMILLIRSISRKKRPEEEKEIFIIKILSHLSQNLSVESFDVILTSSYNLFSLVQRPIPRKELCIYLMNLSKKNEFFLPLAEMIRDLNSLNSKYPEEPDYDCRISAFNKISEYLDGIDNPAKLSFSQLKFIDLLLLNCAFFLNTFDDFSIRELSSSIILKISSLFKMQSSADLFNKYVINMILFEIIPQGIRNTKESASIEFINLLVEIIRSSSSLGNIHIDQLRKLCDDDEELDFWQNIRHIQLHRRARALNRLLQNKELLESFSSAVYMNFLIPIVENLISYSSSPGGQQTNVSLFNTSVEALATFLQYCSWPKYDAILSRHVNNLLSPTTTNVKNVVDPKISIKIISALLEKFSFLKPEHVSLIEKTLMPNDFERITSEYGFNYRSKSLRKSSSKAKKSSNNNKNDNRKERVKQNCGNGKDQNDDKKNVQQEQKPFDAIITNDDDKIGSEDFLNDKSCNDIDDHGDNDKNNNNNITPSDILHYKKIYDSLCRKLLPMLHRCLHQQSRMENVHDINKFNDDDDDNDNNIHIRTIPISLAIVKLLQHVQFDRRVFITNLNSIILRLCQFLQSKAQSIREIARKTLAQILDVIGPKYFVNIFNEMKVLLCRGYQRHVFIYTVHLLLERIINKLNGGDLDKCLLDLIQACHEELFGSLSEEKEISQIVTKTKEAKKIKAYDIYEIMARSVSESSLQTLIEPLKALLLETNDHKKMQKIEKAFHRIGCGLVHNQHISIEKLLKFLNEIFVSSLSINLKIQSEMNDNSIDSDSSKKQRIMVDSFIIPEKSLRRVNPISKINSHSHFHVVSNFALECYLYILKHNKSIKSSDAYHDILNESLEHLNMFLQKSNDLKVIASALNCLLLMLTKFSAIISFDRHAESIILQLFLLLQKYSGLLNDDNRQMTTLCFKTIAHFINIRSDCKLTDQQLTILIAYADYDIENNSQNVSIYYLLKSILARKFISKEVHQLMERLMVIAIVTEIDHVRDHAIELYVKYLTDYPINSNRLKGKLINLAKQLEVDHVSGRKAAIIMIKNVIKNLSCDILAMVYDQLFVIVALRLVNEESPECLKLVHETMAILLRKIDQENIDKMFENFVLSWLRSDSLPKQTLASKMLTLYLENEKSSFEKRLPSCLPLISEQLDPDRYESLKSGEKHNNDLAKDEDNLLFQHFNFLFKLLKMETGKNLIVKNKFQNHINQILAYVVSTYLLHPHVWIRGICVQIFGQIFSWFDPESFGQLSGVSLNILTFFLFTNPEDKMINLARKFSLIFRDIYACQFLAEQLIKNLIYIARVFIIMDYSNPCYDYDNVVAVEQTENRNVEKKHLFEWLVKKLLFETKFEIKYRPNETRKRILFVKWLAAVSLKLGHEHLQEYLPLFLPPLCRETILSSTDNRSSVGNESSTNGNSTGGGIDELKNLAKQVLQMFRNIVGSELFIDQYNQCRNQLSHRRLERRKQRAVQMVMNTVAGIKRKQRKHQKHSQQLKRRRHNNRGYRNGNDFKVSSF</sequence>
<dbReference type="Pfam" id="PF20416">
    <property type="entry name" value="UTP20"/>
    <property type="match status" value="1"/>
</dbReference>
<dbReference type="InterPro" id="IPR046523">
    <property type="entry name" value="UTP20_dom"/>
</dbReference>
<evidence type="ECO:0000259" key="3">
    <source>
        <dbReference type="Pfam" id="PF20416"/>
    </source>
</evidence>
<reference evidence="6" key="1">
    <citation type="submission" date="2025-08" db="UniProtKB">
        <authorList>
            <consortium name="RefSeq"/>
        </authorList>
    </citation>
    <scope>IDENTIFICATION</scope>
    <source>
        <strain evidence="6">Airmid</strain>
    </source>
</reference>
<dbReference type="Pfam" id="PF23099">
    <property type="entry name" value="UTP20_C"/>
    <property type="match status" value="1"/>
</dbReference>
<dbReference type="GO" id="GO:0032040">
    <property type="term" value="C:small-subunit processome"/>
    <property type="evidence" value="ECO:0007669"/>
    <property type="project" value="TreeGrafter"/>
</dbReference>
<evidence type="ECO:0000256" key="1">
    <source>
        <dbReference type="SAM" id="MobiDB-lite"/>
    </source>
</evidence>
<dbReference type="InterPro" id="IPR057525">
    <property type="entry name" value="UTP20_C"/>
</dbReference>
<dbReference type="InterPro" id="IPR016024">
    <property type="entry name" value="ARM-type_fold"/>
</dbReference>
<feature type="compositionally biased region" description="Basic residues" evidence="1">
    <location>
        <begin position="1677"/>
        <end position="1687"/>
    </location>
</feature>